<keyword evidence="7 10" id="KW-1133">Transmembrane helix</keyword>
<keyword evidence="5 10" id="KW-0812">Transmembrane</keyword>
<dbReference type="EMBL" id="CP034457">
    <property type="protein sequence ID" value="QBM87490.1"/>
    <property type="molecule type" value="Genomic_DNA"/>
</dbReference>
<evidence type="ECO:0000256" key="10">
    <source>
        <dbReference type="SAM" id="Phobius"/>
    </source>
</evidence>
<keyword evidence="4 11" id="KW-0808">Transferase</keyword>
<keyword evidence="8 10" id="KW-0472">Membrane</keyword>
<keyword evidence="12" id="KW-1185">Reference proteome</keyword>
<gene>
    <name evidence="11" type="primary">MPUL0B06930</name>
    <name evidence="11" type="ORF">METSCH_B06930</name>
</gene>
<evidence type="ECO:0000256" key="9">
    <source>
        <dbReference type="ARBA" id="ARBA00023316"/>
    </source>
</evidence>
<evidence type="ECO:0000256" key="6">
    <source>
        <dbReference type="ARBA" id="ARBA00022968"/>
    </source>
</evidence>
<evidence type="ECO:0000256" key="1">
    <source>
        <dbReference type="ARBA" id="ARBA00004606"/>
    </source>
</evidence>
<dbReference type="InterPro" id="IPR021988">
    <property type="entry name" value="BMT1"/>
</dbReference>
<comment type="similarity">
    <text evidence="2">Belongs to the BMT family.</text>
</comment>
<dbReference type="AlphaFoldDB" id="A0A4P6XJX0"/>
<dbReference type="STRING" id="2163413.A0A4P6XJX0"/>
<protein>
    <submittedName>
        <fullName evidence="11">Beta-1,2-mannosyltransferase</fullName>
    </submittedName>
</protein>
<evidence type="ECO:0000256" key="3">
    <source>
        <dbReference type="ARBA" id="ARBA00022676"/>
    </source>
</evidence>
<keyword evidence="6" id="KW-0735">Signal-anchor</keyword>
<reference evidence="12" key="1">
    <citation type="submission" date="2019-03" db="EMBL/GenBank/DDBJ databases">
        <title>Snf2 controls pulcherriminic acid biosynthesis and connects pigmentation and antifungal activity of the yeast Metschnikowia pulcherrima.</title>
        <authorList>
            <person name="Gore-Lloyd D."/>
            <person name="Sumann I."/>
            <person name="Brachmann A.O."/>
            <person name="Schneeberger K."/>
            <person name="Ortiz-Merino R.A."/>
            <person name="Moreno-Beltran M."/>
            <person name="Schlaefli M."/>
            <person name="Kirner P."/>
            <person name="Santos Kron A."/>
            <person name="Wolfe K.H."/>
            <person name="Piel J."/>
            <person name="Ahrens C.H."/>
            <person name="Henk D."/>
            <person name="Freimoser F.M."/>
        </authorList>
    </citation>
    <scope>NUCLEOTIDE SEQUENCE [LARGE SCALE GENOMIC DNA]</scope>
    <source>
        <strain evidence="12">APC 1.2</strain>
    </source>
</reference>
<evidence type="ECO:0000256" key="7">
    <source>
        <dbReference type="ARBA" id="ARBA00022989"/>
    </source>
</evidence>
<evidence type="ECO:0000256" key="4">
    <source>
        <dbReference type="ARBA" id="ARBA00022679"/>
    </source>
</evidence>
<feature type="transmembrane region" description="Helical" evidence="10">
    <location>
        <begin position="6"/>
        <end position="26"/>
    </location>
</feature>
<evidence type="ECO:0000256" key="5">
    <source>
        <dbReference type="ARBA" id="ARBA00022692"/>
    </source>
</evidence>
<evidence type="ECO:0000256" key="8">
    <source>
        <dbReference type="ARBA" id="ARBA00023136"/>
    </source>
</evidence>
<evidence type="ECO:0000256" key="2">
    <source>
        <dbReference type="ARBA" id="ARBA00009486"/>
    </source>
</evidence>
<keyword evidence="9" id="KW-0961">Cell wall biogenesis/degradation</keyword>
<organism evidence="11 12">
    <name type="scientific">Metschnikowia aff. pulcherrima</name>
    <dbReference type="NCBI Taxonomy" id="2163413"/>
    <lineage>
        <taxon>Eukaryota</taxon>
        <taxon>Fungi</taxon>
        <taxon>Dikarya</taxon>
        <taxon>Ascomycota</taxon>
        <taxon>Saccharomycotina</taxon>
        <taxon>Pichiomycetes</taxon>
        <taxon>Metschnikowiaceae</taxon>
        <taxon>Metschnikowia</taxon>
    </lineage>
</organism>
<dbReference type="Pfam" id="PF12141">
    <property type="entry name" value="BMT"/>
    <property type="match status" value="1"/>
</dbReference>
<evidence type="ECO:0000313" key="11">
    <source>
        <dbReference type="EMBL" id="QBM87490.1"/>
    </source>
</evidence>
<dbReference type="GO" id="GO:0071555">
    <property type="term" value="P:cell wall organization"/>
    <property type="evidence" value="ECO:0007669"/>
    <property type="project" value="UniProtKB-KW"/>
</dbReference>
<evidence type="ECO:0000313" key="12">
    <source>
        <dbReference type="Proteomes" id="UP000292447"/>
    </source>
</evidence>
<dbReference type="GO" id="GO:0016020">
    <property type="term" value="C:membrane"/>
    <property type="evidence" value="ECO:0007669"/>
    <property type="project" value="UniProtKB-SubCell"/>
</dbReference>
<dbReference type="GO" id="GO:0000030">
    <property type="term" value="F:mannosyltransferase activity"/>
    <property type="evidence" value="ECO:0007669"/>
    <property type="project" value="InterPro"/>
</dbReference>
<keyword evidence="3 11" id="KW-0328">Glycosyltransferase</keyword>
<proteinExistence type="inferred from homology"/>
<comment type="subcellular location">
    <subcellularLocation>
        <location evidence="1">Membrane</location>
        <topology evidence="1">Single-pass type II membrane protein</topology>
    </subcellularLocation>
</comment>
<dbReference type="Proteomes" id="UP000292447">
    <property type="component" value="Chromosome II"/>
</dbReference>
<accession>A0A4P6XJX0</accession>
<name>A0A4P6XJX0_9ASCO</name>
<sequence length="690" mass="79367">MTKQRQRYLVALTCFLVVLIFLYLELRHHSLGRHMPSYVKLEKADSSMKLQFPASFSKDINKRDLIKNSAAFKVTGFRYDRIIQPGKPTAPLRKSTNLWAISMLRIFGFGVTIGLNLDRCNEALVSKSTVLVSPKKNLNTPLTNIVARMIREIDRGRDPYMREFKPYLDPQIRLQVEYGVVDKHWFNMAGSLVYLKEYGLHMMVSRLAYSPDGLRNNPKFSFAYTQLFDDDWNEVNDMALIVPTNTNDGDRFFTVEGKNYTIAHYPSILPVPFYHDYNDPGMKYLGPEDARVILVQNEAGHEEPLIVYNLHHQKQILLDDDEDDYILKQMAFFRSMWVSWPWQFQRGKYAIEDTKNELFDNRIYNRAKELQIKNTQREKTQKNWTPFVSESARSDSGYDKHLFFVYRWSHLQVLKCDITSDTGKCGFTYTVQENLRVTSKIGPLRGGTPMVSLNSVIGAKFHHLLPEMIPEGREIWVGFARAHLWRCGCGNDFYRPNLVVLVKDTANGENSTDLYRLSYISSFTPLGVDAIPWDPLRPLDICKGTNAVIPNGISRWDAHSVRESAGNWAADDTLSLALSVSDCTVDVVHVQGVLNTLLNMRGHLLTLPPVGNPNRDVSREKVKEGMSMKPSNDNIVCAMEESTKFCAFYGENVENRKKMAEIYEEEYETVPEDENLELYRFAVEQLVSEQ</sequence>